<dbReference type="GO" id="GO:0016020">
    <property type="term" value="C:membrane"/>
    <property type="evidence" value="ECO:0007669"/>
    <property type="project" value="UniProtKB-SubCell"/>
</dbReference>
<protein>
    <recommendedName>
        <fullName evidence="10">RING-type domain-containing protein</fullName>
    </recommendedName>
</protein>
<reference evidence="11" key="2">
    <citation type="submission" date="2025-09" db="UniProtKB">
        <authorList>
            <consortium name="Ensembl"/>
        </authorList>
    </citation>
    <scope>IDENTIFICATION</scope>
</reference>
<dbReference type="GO" id="GO:0008270">
    <property type="term" value="F:zinc ion binding"/>
    <property type="evidence" value="ECO:0007669"/>
    <property type="project" value="UniProtKB-KW"/>
</dbReference>
<sequence>MASKVLKQFHHSRKLSLVVLVLEYFHFTQKGSSGITHISSMHPQCHIHFPGPCQLMVFLHTCWMVCVPVSLLIASLLLEKYLSRCKRWSIERNWHHLERGMVGFSLRGSQYQECAICLDRYKEHDSLKVLSCSHAFHSKCIDLWHITQTRSKTCPLCMQKVIVVTRLQAVRGSPEIPLLEDQKGISAMESRSHWHVIFEVERFSL</sequence>
<feature type="transmembrane region" description="Helical" evidence="9">
    <location>
        <begin position="58"/>
        <end position="78"/>
    </location>
</feature>
<dbReference type="Proteomes" id="UP000694545">
    <property type="component" value="Unplaced"/>
</dbReference>
<proteinExistence type="predicted"/>
<organism evidence="11 12">
    <name type="scientific">Varanus komodoensis</name>
    <name type="common">Komodo dragon</name>
    <dbReference type="NCBI Taxonomy" id="61221"/>
    <lineage>
        <taxon>Eukaryota</taxon>
        <taxon>Metazoa</taxon>
        <taxon>Chordata</taxon>
        <taxon>Craniata</taxon>
        <taxon>Vertebrata</taxon>
        <taxon>Euteleostomi</taxon>
        <taxon>Lepidosauria</taxon>
        <taxon>Squamata</taxon>
        <taxon>Bifurcata</taxon>
        <taxon>Unidentata</taxon>
        <taxon>Episquamata</taxon>
        <taxon>Toxicofera</taxon>
        <taxon>Anguimorpha</taxon>
        <taxon>Paleoanguimorpha</taxon>
        <taxon>Varanoidea</taxon>
        <taxon>Varanidae</taxon>
        <taxon>Varanus</taxon>
    </lineage>
</organism>
<dbReference type="PROSITE" id="PS50089">
    <property type="entry name" value="ZF_RING_2"/>
    <property type="match status" value="1"/>
</dbReference>
<dbReference type="PANTHER" id="PTHR47168:SF1">
    <property type="entry name" value="OS02G0798600 PROTEIN"/>
    <property type="match status" value="1"/>
</dbReference>
<evidence type="ECO:0000256" key="5">
    <source>
        <dbReference type="ARBA" id="ARBA00022833"/>
    </source>
</evidence>
<evidence type="ECO:0000256" key="1">
    <source>
        <dbReference type="ARBA" id="ARBA00004167"/>
    </source>
</evidence>
<evidence type="ECO:0000256" key="8">
    <source>
        <dbReference type="PROSITE-ProRule" id="PRU00175"/>
    </source>
</evidence>
<evidence type="ECO:0000256" key="9">
    <source>
        <dbReference type="SAM" id="Phobius"/>
    </source>
</evidence>
<keyword evidence="3" id="KW-0479">Metal-binding</keyword>
<keyword evidence="4 8" id="KW-0863">Zinc-finger</keyword>
<dbReference type="SMART" id="SM00184">
    <property type="entry name" value="RING"/>
    <property type="match status" value="1"/>
</dbReference>
<dbReference type="InterPro" id="IPR051653">
    <property type="entry name" value="E3_ligase_sorting_rcpt"/>
</dbReference>
<accession>A0A8D2J7N0</accession>
<keyword evidence="12" id="KW-1185">Reference proteome</keyword>
<comment type="subcellular location">
    <subcellularLocation>
        <location evidence="1">Membrane</location>
        <topology evidence="1">Single-pass membrane protein</topology>
    </subcellularLocation>
</comment>
<name>A0A8D2J7N0_VARKO</name>
<dbReference type="AlphaFoldDB" id="A0A8D2J7N0"/>
<evidence type="ECO:0000313" key="12">
    <source>
        <dbReference type="Proteomes" id="UP000694545"/>
    </source>
</evidence>
<dbReference type="InterPro" id="IPR001841">
    <property type="entry name" value="Znf_RING"/>
</dbReference>
<evidence type="ECO:0000313" key="11">
    <source>
        <dbReference type="Ensembl" id="ENSVKKP00000010542.1"/>
    </source>
</evidence>
<keyword evidence="5" id="KW-0862">Zinc</keyword>
<evidence type="ECO:0000256" key="6">
    <source>
        <dbReference type="ARBA" id="ARBA00022989"/>
    </source>
</evidence>
<keyword evidence="6 9" id="KW-1133">Transmembrane helix</keyword>
<dbReference type="Pfam" id="PF13639">
    <property type="entry name" value="zf-RING_2"/>
    <property type="match status" value="1"/>
</dbReference>
<dbReference type="PANTHER" id="PTHR47168">
    <property type="entry name" value="RING ZINC FINGER DOMAIN SUPERFAMILY PROTEIN-RELATED"/>
    <property type="match status" value="1"/>
</dbReference>
<evidence type="ECO:0000256" key="7">
    <source>
        <dbReference type="ARBA" id="ARBA00023136"/>
    </source>
</evidence>
<dbReference type="Gene3D" id="3.30.40.10">
    <property type="entry name" value="Zinc/RING finger domain, C3HC4 (zinc finger)"/>
    <property type="match status" value="1"/>
</dbReference>
<evidence type="ECO:0000256" key="4">
    <source>
        <dbReference type="ARBA" id="ARBA00022771"/>
    </source>
</evidence>
<dbReference type="Ensembl" id="ENSVKKT00000010799.1">
    <property type="protein sequence ID" value="ENSVKKP00000010542.1"/>
    <property type="gene ID" value="ENSVKKG00000007414.1"/>
</dbReference>
<evidence type="ECO:0000256" key="3">
    <source>
        <dbReference type="ARBA" id="ARBA00022723"/>
    </source>
</evidence>
<evidence type="ECO:0000256" key="2">
    <source>
        <dbReference type="ARBA" id="ARBA00022692"/>
    </source>
</evidence>
<evidence type="ECO:0000259" key="10">
    <source>
        <dbReference type="PROSITE" id="PS50089"/>
    </source>
</evidence>
<dbReference type="InterPro" id="IPR013083">
    <property type="entry name" value="Znf_RING/FYVE/PHD"/>
</dbReference>
<reference evidence="11" key="1">
    <citation type="submission" date="2025-08" db="UniProtKB">
        <authorList>
            <consortium name="Ensembl"/>
        </authorList>
    </citation>
    <scope>IDENTIFICATION</scope>
</reference>
<keyword evidence="2 9" id="KW-0812">Transmembrane</keyword>
<feature type="domain" description="RING-type" evidence="10">
    <location>
        <begin position="114"/>
        <end position="157"/>
    </location>
</feature>
<keyword evidence="7 9" id="KW-0472">Membrane</keyword>
<dbReference type="SUPFAM" id="SSF57850">
    <property type="entry name" value="RING/U-box"/>
    <property type="match status" value="1"/>
</dbReference>